<comment type="caution">
    <text evidence="1">The sequence shown here is derived from an EMBL/GenBank/DDBJ whole genome shotgun (WGS) entry which is preliminary data.</text>
</comment>
<gene>
    <name evidence="1" type="ORF">J2W91_004721</name>
</gene>
<reference evidence="1" key="1">
    <citation type="submission" date="2023-07" db="EMBL/GenBank/DDBJ databases">
        <title>Sorghum-associated microbial communities from plants grown in Nebraska, USA.</title>
        <authorList>
            <person name="Schachtman D."/>
        </authorList>
    </citation>
    <scope>NUCLEOTIDE SEQUENCE</scope>
    <source>
        <strain evidence="1">BE80</strain>
    </source>
</reference>
<organism evidence="1 2">
    <name type="scientific">Paenibacillus amylolyticus</name>
    <dbReference type="NCBI Taxonomy" id="1451"/>
    <lineage>
        <taxon>Bacteria</taxon>
        <taxon>Bacillati</taxon>
        <taxon>Bacillota</taxon>
        <taxon>Bacilli</taxon>
        <taxon>Bacillales</taxon>
        <taxon>Paenibacillaceae</taxon>
        <taxon>Paenibacillus</taxon>
    </lineage>
</organism>
<name>A0AAP5LR04_PAEAM</name>
<accession>A0AAP5LR04</accession>
<sequence length="35" mass="4160">MRKDRNIGIVRTIDSLGRIVFLAKRIKRRTWIGYG</sequence>
<proteinExistence type="predicted"/>
<protein>
    <submittedName>
        <fullName evidence="1">Uncharacterized protein</fullName>
    </submittedName>
</protein>
<evidence type="ECO:0000313" key="1">
    <source>
        <dbReference type="EMBL" id="MDR6726215.1"/>
    </source>
</evidence>
<dbReference type="EMBL" id="JAVDTR010000015">
    <property type="protein sequence ID" value="MDR6726215.1"/>
    <property type="molecule type" value="Genomic_DNA"/>
</dbReference>
<evidence type="ECO:0000313" key="2">
    <source>
        <dbReference type="Proteomes" id="UP001254832"/>
    </source>
</evidence>
<dbReference type="Proteomes" id="UP001254832">
    <property type="component" value="Unassembled WGS sequence"/>
</dbReference>
<dbReference type="AlphaFoldDB" id="A0AAP5LR04"/>